<dbReference type="RefSeq" id="WP_306881518.1">
    <property type="nucleotide sequence ID" value="NZ_JAUSRD010000003.1"/>
</dbReference>
<name>A0AAW8CQU4_9BURK</name>
<dbReference type="EMBL" id="JAUSRD010000003">
    <property type="protein sequence ID" value="MDP9892675.1"/>
    <property type="molecule type" value="Genomic_DNA"/>
</dbReference>
<gene>
    <name evidence="1" type="ORF">J2W31_001780</name>
</gene>
<protein>
    <submittedName>
        <fullName evidence="1">Uncharacterized protein</fullName>
    </submittedName>
</protein>
<evidence type="ECO:0000313" key="2">
    <source>
        <dbReference type="Proteomes" id="UP001242045"/>
    </source>
</evidence>
<proteinExistence type="predicted"/>
<comment type="caution">
    <text evidence="1">The sequence shown here is derived from an EMBL/GenBank/DDBJ whole genome shotgun (WGS) entry which is preliminary data.</text>
</comment>
<evidence type="ECO:0000313" key="1">
    <source>
        <dbReference type="EMBL" id="MDP9892675.1"/>
    </source>
</evidence>
<sequence length="148" mass="16755">MGFSIYYTAKRDTPLTPIETQRIDAIVQAFDVTAEIERYAHTNKGLNWESFTLYEASRLTGDDVLSGATALPDNKPFAMHKGARHWVDCLNRIRREVLADAKWSVQIEDDALLWDDKHGWHDKASDGLASLWLGCLLSSPFRLFSRGA</sequence>
<dbReference type="AlphaFoldDB" id="A0AAW8CQU4"/>
<dbReference type="Proteomes" id="UP001242045">
    <property type="component" value="Unassembled WGS sequence"/>
</dbReference>
<accession>A0AAW8CQU4</accession>
<reference evidence="1" key="1">
    <citation type="submission" date="2023-07" db="EMBL/GenBank/DDBJ databases">
        <title>Sorghum-associated microbial communities from plants grown in Nebraska, USA.</title>
        <authorList>
            <person name="Schachtman D."/>
        </authorList>
    </citation>
    <scope>NUCLEOTIDE SEQUENCE</scope>
    <source>
        <strain evidence="1">DS3754</strain>
    </source>
</reference>
<organism evidence="1 2">
    <name type="scientific">Variovorax boronicumulans</name>
    <dbReference type="NCBI Taxonomy" id="436515"/>
    <lineage>
        <taxon>Bacteria</taxon>
        <taxon>Pseudomonadati</taxon>
        <taxon>Pseudomonadota</taxon>
        <taxon>Betaproteobacteria</taxon>
        <taxon>Burkholderiales</taxon>
        <taxon>Comamonadaceae</taxon>
        <taxon>Variovorax</taxon>
    </lineage>
</organism>